<proteinExistence type="predicted"/>
<sequence length="183" mass="19057">MTLHYLPTATTTEGREPDPAQAPPFGLTDPAEFANEPGEREPWKGEAEALAEAAAVGRRAAEWIRALPLPLPDGAWICGPLADAVEEAMTTLDPADCDDADRFGHGGVSESARQRLDGLVYDVAAVVSLTAAQKTALFAVIHCVQGTPKSLANDPGTVIERGDLAAVCEIIRSAIGGAQASEA</sequence>
<evidence type="ECO:0000313" key="2">
    <source>
        <dbReference type="EMBL" id="AJF70307.1"/>
    </source>
</evidence>
<feature type="region of interest" description="Disordered" evidence="1">
    <location>
        <begin position="1"/>
        <end position="44"/>
    </location>
</feature>
<protein>
    <submittedName>
        <fullName evidence="2">Uncharacterized protein</fullName>
    </submittedName>
</protein>
<organism evidence="2 3">
    <name type="scientific">Streptomyces vietnamensis</name>
    <dbReference type="NCBI Taxonomy" id="362257"/>
    <lineage>
        <taxon>Bacteria</taxon>
        <taxon>Bacillati</taxon>
        <taxon>Actinomycetota</taxon>
        <taxon>Actinomycetes</taxon>
        <taxon>Kitasatosporales</taxon>
        <taxon>Streptomycetaceae</taxon>
        <taxon>Streptomyces</taxon>
    </lineage>
</organism>
<dbReference type="AlphaFoldDB" id="A0A0B5III2"/>
<reference evidence="2 3" key="1">
    <citation type="submission" date="2014-12" db="EMBL/GenBank/DDBJ databases">
        <title>Complete genome sequence of Streptomyces vietnamensis strain GIMV4.0001, a genetic manipulable producer of the benzoisochromanequinone antibiotic granaticin.</title>
        <authorList>
            <person name="Deng M.R."/>
            <person name="Guo J."/>
            <person name="Ma L.Y."/>
            <person name="Feng G.D."/>
            <person name="Mo C.Y."/>
            <person name="Zhu H.H."/>
        </authorList>
    </citation>
    <scope>NUCLEOTIDE SEQUENCE [LARGE SCALE GENOMIC DNA]</scope>
    <source>
        <strain evidence="3">GIMV4.0001</strain>
        <plasmid evidence="2 3">pSVL1</plasmid>
    </source>
</reference>
<name>A0A0B5III2_9ACTN</name>
<dbReference type="HOGENOM" id="CLU_1474437_0_0_11"/>
<dbReference type="Proteomes" id="UP000031774">
    <property type="component" value="Plasmid pSVL1"/>
</dbReference>
<evidence type="ECO:0000313" key="3">
    <source>
        <dbReference type="Proteomes" id="UP000031774"/>
    </source>
</evidence>
<keyword evidence="2" id="KW-0614">Plasmid</keyword>
<gene>
    <name evidence="2" type="ORF">SVTN_39445</name>
</gene>
<keyword evidence="3" id="KW-1185">Reference proteome</keyword>
<evidence type="ECO:0000256" key="1">
    <source>
        <dbReference type="SAM" id="MobiDB-lite"/>
    </source>
</evidence>
<accession>A0A0B5III2</accession>
<geneLocation type="plasmid" evidence="2 3">
    <name>pSVL1</name>
</geneLocation>
<dbReference type="EMBL" id="CP010408">
    <property type="protein sequence ID" value="AJF70307.1"/>
    <property type="molecule type" value="Genomic_DNA"/>
</dbReference>
<dbReference type="RefSeq" id="WP_041134778.1">
    <property type="nucleotide sequence ID" value="NZ_CP010408.1"/>
</dbReference>
<dbReference type="KEGG" id="svt:SVTN_39445"/>